<name>A0A0D0AT46_9AGAR</name>
<evidence type="ECO:0000313" key="2">
    <source>
        <dbReference type="Proteomes" id="UP000053593"/>
    </source>
</evidence>
<accession>A0A0D0AT46</accession>
<evidence type="ECO:0000313" key="1">
    <source>
        <dbReference type="EMBL" id="KIK53595.1"/>
    </source>
</evidence>
<proteinExistence type="predicted"/>
<dbReference type="AlphaFoldDB" id="A0A0D0AT46"/>
<dbReference type="HOGENOM" id="CLU_1299852_0_0_1"/>
<keyword evidence="2" id="KW-1185">Reference proteome</keyword>
<reference evidence="1 2" key="1">
    <citation type="submission" date="2014-04" db="EMBL/GenBank/DDBJ databases">
        <title>Evolutionary Origins and Diversification of the Mycorrhizal Mutualists.</title>
        <authorList>
            <consortium name="DOE Joint Genome Institute"/>
            <consortium name="Mycorrhizal Genomics Consortium"/>
            <person name="Kohler A."/>
            <person name="Kuo A."/>
            <person name="Nagy L.G."/>
            <person name="Floudas D."/>
            <person name="Copeland A."/>
            <person name="Barry K.W."/>
            <person name="Cichocki N."/>
            <person name="Veneault-Fourrey C."/>
            <person name="LaButti K."/>
            <person name="Lindquist E.A."/>
            <person name="Lipzen A."/>
            <person name="Lundell T."/>
            <person name="Morin E."/>
            <person name="Murat C."/>
            <person name="Riley R."/>
            <person name="Ohm R."/>
            <person name="Sun H."/>
            <person name="Tunlid A."/>
            <person name="Henrissat B."/>
            <person name="Grigoriev I.V."/>
            <person name="Hibbett D.S."/>
            <person name="Martin F."/>
        </authorList>
    </citation>
    <scope>NUCLEOTIDE SEQUENCE [LARGE SCALE GENOMIC DNA]</scope>
    <source>
        <strain evidence="1 2">FD-317 M1</strain>
    </source>
</reference>
<gene>
    <name evidence="1" type="ORF">GYMLUDRAFT_250297</name>
</gene>
<sequence>MVASLLDFVLVHNLHVGTFNSSGKKFCGHDYIWLTNKIQELEITIANHYPEFEPSPLTWVNGNLYQPTNEVLGVLPLPSSVLEMAGIQPFVPGLDNKKKQGFLAQLQGTCKAVLPVHTVQERKLFNTLMSTCKDFYISRTELSPGAVKIWNRHVETMQDAYYKLTEQLSQYAHGDWERNGNLRQSLSLAFDVTDSIKKKLEMPNAVTLLHIQ</sequence>
<dbReference type="EMBL" id="KN834827">
    <property type="protein sequence ID" value="KIK53595.1"/>
    <property type="molecule type" value="Genomic_DNA"/>
</dbReference>
<organism evidence="1 2">
    <name type="scientific">Collybiopsis luxurians FD-317 M1</name>
    <dbReference type="NCBI Taxonomy" id="944289"/>
    <lineage>
        <taxon>Eukaryota</taxon>
        <taxon>Fungi</taxon>
        <taxon>Dikarya</taxon>
        <taxon>Basidiomycota</taxon>
        <taxon>Agaricomycotina</taxon>
        <taxon>Agaricomycetes</taxon>
        <taxon>Agaricomycetidae</taxon>
        <taxon>Agaricales</taxon>
        <taxon>Marasmiineae</taxon>
        <taxon>Omphalotaceae</taxon>
        <taxon>Collybiopsis</taxon>
        <taxon>Collybiopsis luxurians</taxon>
    </lineage>
</organism>
<dbReference type="OrthoDB" id="1920326at2759"/>
<dbReference type="Proteomes" id="UP000053593">
    <property type="component" value="Unassembled WGS sequence"/>
</dbReference>
<protein>
    <submittedName>
        <fullName evidence="1">Uncharacterized protein</fullName>
    </submittedName>
</protein>